<evidence type="ECO:0000256" key="4">
    <source>
        <dbReference type="ARBA" id="ARBA00022777"/>
    </source>
</evidence>
<feature type="modified residue" description="4-aspartylphosphate" evidence="5">
    <location>
        <position position="2011"/>
    </location>
</feature>
<evidence type="ECO:0000313" key="10">
    <source>
        <dbReference type="EMBL" id="CDW82214.1"/>
    </source>
</evidence>
<dbReference type="GO" id="GO:0005886">
    <property type="term" value="C:plasma membrane"/>
    <property type="evidence" value="ECO:0007669"/>
    <property type="project" value="TreeGrafter"/>
</dbReference>
<dbReference type="Pfam" id="PF00072">
    <property type="entry name" value="Response_reg"/>
    <property type="match status" value="1"/>
</dbReference>
<feature type="compositionally biased region" description="Polar residues" evidence="6">
    <location>
        <begin position="450"/>
        <end position="464"/>
    </location>
</feature>
<feature type="region of interest" description="Disordered" evidence="6">
    <location>
        <begin position="1"/>
        <end position="59"/>
    </location>
</feature>
<accession>A0A078AJ12</accession>
<dbReference type="InterPro" id="IPR036097">
    <property type="entry name" value="HisK_dim/P_sf"/>
</dbReference>
<dbReference type="Pfam" id="PF02518">
    <property type="entry name" value="HATPase_c"/>
    <property type="match status" value="1"/>
</dbReference>
<feature type="region of interest" description="Disordered" evidence="6">
    <location>
        <begin position="1410"/>
        <end position="1483"/>
    </location>
</feature>
<evidence type="ECO:0000259" key="8">
    <source>
        <dbReference type="PROSITE" id="PS50109"/>
    </source>
</evidence>
<dbReference type="InterPro" id="IPR005467">
    <property type="entry name" value="His_kinase_dom"/>
</dbReference>
<feature type="compositionally biased region" description="Basic and acidic residues" evidence="6">
    <location>
        <begin position="1470"/>
        <end position="1481"/>
    </location>
</feature>
<dbReference type="SMART" id="SM00448">
    <property type="entry name" value="REC"/>
    <property type="match status" value="1"/>
</dbReference>
<feature type="region of interest" description="Disordered" evidence="6">
    <location>
        <begin position="1722"/>
        <end position="1748"/>
    </location>
</feature>
<dbReference type="Gene3D" id="3.30.565.10">
    <property type="entry name" value="Histidine kinase-like ATPase, C-terminal domain"/>
    <property type="match status" value="1"/>
</dbReference>
<feature type="region of interest" description="Disordered" evidence="6">
    <location>
        <begin position="1892"/>
        <end position="1944"/>
    </location>
</feature>
<dbReference type="PANTHER" id="PTHR43047:SF2">
    <property type="entry name" value="HISTIDINE KINASE M7"/>
    <property type="match status" value="1"/>
</dbReference>
<evidence type="ECO:0000256" key="5">
    <source>
        <dbReference type="PROSITE-ProRule" id="PRU00169"/>
    </source>
</evidence>
<proteinExistence type="predicted"/>
<feature type="region of interest" description="Disordered" evidence="6">
    <location>
        <begin position="831"/>
        <end position="853"/>
    </location>
</feature>
<dbReference type="Gene3D" id="3.40.50.2300">
    <property type="match status" value="1"/>
</dbReference>
<dbReference type="InParanoid" id="A0A078AJ12"/>
<feature type="domain" description="Response regulatory" evidence="9">
    <location>
        <begin position="1952"/>
        <end position="2090"/>
    </location>
</feature>
<dbReference type="InterPro" id="IPR036890">
    <property type="entry name" value="HATPase_C_sf"/>
</dbReference>
<name>A0A078AJ12_STYLE</name>
<keyword evidence="11" id="KW-1185">Reference proteome</keyword>
<feature type="transmembrane region" description="Helical" evidence="7">
    <location>
        <begin position="160"/>
        <end position="181"/>
    </location>
</feature>
<dbReference type="InterPro" id="IPR011006">
    <property type="entry name" value="CheY-like_superfamily"/>
</dbReference>
<evidence type="ECO:0000256" key="2">
    <source>
        <dbReference type="ARBA" id="ARBA00012438"/>
    </source>
</evidence>
<dbReference type="Proteomes" id="UP000039865">
    <property type="component" value="Unassembled WGS sequence"/>
</dbReference>
<feature type="region of interest" description="Disordered" evidence="6">
    <location>
        <begin position="443"/>
        <end position="464"/>
    </location>
</feature>
<dbReference type="EC" id="2.7.13.3" evidence="2"/>
<keyword evidence="4" id="KW-0418">Kinase</keyword>
<gene>
    <name evidence="10" type="primary">Contig19601.g948</name>
    <name evidence="10" type="ORF">STYLEM_11244</name>
</gene>
<dbReference type="OrthoDB" id="60033at2759"/>
<evidence type="ECO:0000259" key="9">
    <source>
        <dbReference type="PROSITE" id="PS50110"/>
    </source>
</evidence>
<sequence>MQTGNQQPQFGQKSPSKSGESRNQPRLKLQSNDNGILKPAGSFNISEALPSSRDETRKSNYNNIQSENTASNSNPSRNRPVQRMVTNILGQYSAETSSIVKNTTVKSNQDPSNTELKRMIKIMNNLTDHGLQIYIQLPIFLATLTVSGQDKIIEIANTSFFTIHCRLSILMMIFFAVYFTLLNHNHLNNNNMILLRRLRKTYTTQGEISEQQMHRLFAYLQSLVDLICQFINYLFYLKSLFVEDNKNLHYTQKFKRPQLFISPVTNQSNDSQFQTLEANSNKVNDDRNIDRFNNITFASTVNRQCINSTGKLSYDKTQGRDQINMKHFTFAQSIESKENKSFKNESSEINISSLSNQKERLLQNEDELVREQESAKFSMSSNDFSLRKERNSEQKGDFEIYSSKAINQNGSNQKLYLKSQSQLISHGQGLSPSQRYLGDKISEQNEDEQSQISPTNQDVKDQPQNLRSTLKSYNIQVINDSISQEEVRDITVHPVRKRSNRKCQLKDLHKLQSQEYSIGQFPPSIMDNQYLRPVNPNNSKEKQKTFQMMQVHSQGSFKSQKSGAGNKIDLQFQGKNLRFNKKISQQLVDFPLESARSSFVSTSSPTYTQTSFLNENFDFGFLKNNYKITPINFNQKKPGNMNQEFIISDYQKFEIRKSLNWLGAMYMIGFWIYILMIREYYLQQNFFFQYCVYNLIYLKNNFIFHSELLKIVTYVMFFCTLQYQVNDEKISFQDKVFHVVVNGLFVYLMINYQYSYSRKYQITKQKINQIIQSDNHFKNLVQLIPYGIAVLNLEDVSHYNNPFGKVLGIKKQKEVLGALTRFQRKLTLNENSSQQQNLNNIQNSQTSGGTKKSKYTNLKEDLNFILNNKEATFKETDHIFDIFFLDKEEAFIKRNSSIRETPSSINNRAQSYHDSHNSTVIQARKYYSISISPIDWNDKPCLLLTIKDITHEMIIDQKKIVDRLRNMIFKSFSHELKTPLNGIIMSLDTSIILSKRINQSIVRNYQGWQDESINQGKQLRLSLKIMKSCAYVLKNIMHDFFDYNQLQNNELVLNIKEFDLLECIHDIEKIVKHQIQDDRVQFACKIEFQNTGGLVQAQNQTRVSMVADRDRLQQILLNLLMNAIKFTSQGKIELEVYVKQNPQYVKFRVKDTGVGIEEERLPYIFNLFEKNEKQNIQKYLSTKRKSARMGLPISQNLCQQMGGKIIVKSKLGNGSIFTFALPLKNQDREIFLLQHKSTSDYQNNKEISDCSSAIYPVSPLDIRKRCSFEENKLNLEQNGENPTRIYLDINQNNCLMDTLDQQRFKDQDDIQNAFKLGQKSYSSKQEFKKSNSKEFFIDSKKKLGAFDLVFKSPNSKDQNFKFLWNNSLNDEQDDTPTPKLMHSNTNIEQAAKYQELQKDMFSPTKIRKMRTANNNNTKSTTVINDISTRQNLTSSQDASNQRKEFFTVEQVSTSKNQIINPQIDEALNQDQKKDSDSKQKDQYLSPEEVQFIQQNSNFSFQNYLNQKKITPTKGNNGNNTQSKPNRQFSIGADNQSDTGSVSDVATNQIIQSPLTNELQNFRIIETIEDSKEEQEENKDFKLVEFDYNDNQKSYASILAHAKRKRLSKRVTQKMSQQLRIGDQTFSNKDFLKIKDFESTLNHQEFQLKIQSQDMTPIDLDRELLDFQDDCQVDSERYGYSRYDPSRQLQKKAAQVLFDPQLKDQQEFKIGPDQMLNKLEESVKPNQVDNDSSPHMSLMTVRDKNDKSPREAFQNLIIPKKQKDLMLQPRGKSDDNYQFLPQKHLNQKLEGENNTLSSQNLRSNSNFNRRITWINNESNYQEELKIDDSILFKDNNNQDSVQSFSIKVDKSQINSQNSSKKRPQKFSFWPNSNVDLMLPGLNARDQTDIQIRDNKQDEFYSSPPRQRDNSNQSYRNYNNSNQNNQSNIIFTHSHPGTPINSQIQEQPPHQCPVVMVVDDIQTNRFAIEQMLLLIFDIKSLLAQNGQEAINRIKEFYRQKTCNCIGLKAILMDLEMPVMNGIDATIELRRMMRQKKLPEIPIIAVTAYLDERENCIANGMKDFSKFLQNYLTYIVVKPISKQMLKEFIRKFDIV</sequence>
<evidence type="ECO:0000256" key="6">
    <source>
        <dbReference type="SAM" id="MobiDB-lite"/>
    </source>
</evidence>
<feature type="compositionally biased region" description="Low complexity" evidence="6">
    <location>
        <begin position="1908"/>
        <end position="1926"/>
    </location>
</feature>
<dbReference type="GO" id="GO:0000155">
    <property type="term" value="F:phosphorelay sensor kinase activity"/>
    <property type="evidence" value="ECO:0007669"/>
    <property type="project" value="InterPro"/>
</dbReference>
<dbReference type="SUPFAM" id="SSF52172">
    <property type="entry name" value="CheY-like"/>
    <property type="match status" value="1"/>
</dbReference>
<organism evidence="10 11">
    <name type="scientific">Stylonychia lemnae</name>
    <name type="common">Ciliate</name>
    <dbReference type="NCBI Taxonomy" id="5949"/>
    <lineage>
        <taxon>Eukaryota</taxon>
        <taxon>Sar</taxon>
        <taxon>Alveolata</taxon>
        <taxon>Ciliophora</taxon>
        <taxon>Intramacronucleata</taxon>
        <taxon>Spirotrichea</taxon>
        <taxon>Stichotrichia</taxon>
        <taxon>Sporadotrichida</taxon>
        <taxon>Oxytrichidae</taxon>
        <taxon>Stylonychinae</taxon>
        <taxon>Stylonychia</taxon>
    </lineage>
</organism>
<feature type="region of interest" description="Disordered" evidence="6">
    <location>
        <begin position="1508"/>
        <end position="1541"/>
    </location>
</feature>
<keyword evidence="5" id="KW-0597">Phosphoprotein</keyword>
<reference evidence="10 11" key="1">
    <citation type="submission" date="2014-06" db="EMBL/GenBank/DDBJ databases">
        <authorList>
            <person name="Swart Estienne"/>
        </authorList>
    </citation>
    <scope>NUCLEOTIDE SEQUENCE [LARGE SCALE GENOMIC DNA]</scope>
    <source>
        <strain evidence="10 11">130c</strain>
    </source>
</reference>
<dbReference type="PRINTS" id="PR00344">
    <property type="entry name" value="BCTRLSENSOR"/>
</dbReference>
<evidence type="ECO:0000256" key="1">
    <source>
        <dbReference type="ARBA" id="ARBA00000085"/>
    </source>
</evidence>
<dbReference type="PROSITE" id="PS50109">
    <property type="entry name" value="HIS_KIN"/>
    <property type="match status" value="1"/>
</dbReference>
<keyword evidence="3" id="KW-0808">Transferase</keyword>
<feature type="compositionally biased region" description="Polar residues" evidence="6">
    <location>
        <begin position="375"/>
        <end position="384"/>
    </location>
</feature>
<dbReference type="EMBL" id="CCKQ01010676">
    <property type="protein sequence ID" value="CDW82214.1"/>
    <property type="molecule type" value="Genomic_DNA"/>
</dbReference>
<comment type="catalytic activity">
    <reaction evidence="1">
        <text>ATP + protein L-histidine = ADP + protein N-phospho-L-histidine.</text>
        <dbReference type="EC" id="2.7.13.3"/>
    </reaction>
</comment>
<evidence type="ECO:0000256" key="7">
    <source>
        <dbReference type="SAM" id="Phobius"/>
    </source>
</evidence>
<dbReference type="SUPFAM" id="SSF47384">
    <property type="entry name" value="Homodimeric domain of signal transducing histidine kinase"/>
    <property type="match status" value="1"/>
</dbReference>
<dbReference type="InterPro" id="IPR004358">
    <property type="entry name" value="Sig_transdc_His_kin-like_C"/>
</dbReference>
<feature type="compositionally biased region" description="Polar residues" evidence="6">
    <location>
        <begin position="1411"/>
        <end position="1439"/>
    </location>
</feature>
<dbReference type="GO" id="GO:0009927">
    <property type="term" value="F:histidine phosphotransfer kinase activity"/>
    <property type="evidence" value="ECO:0007669"/>
    <property type="project" value="TreeGrafter"/>
</dbReference>
<dbReference type="SUPFAM" id="SSF55874">
    <property type="entry name" value="ATPase domain of HSP90 chaperone/DNA topoisomerase II/histidine kinase"/>
    <property type="match status" value="1"/>
</dbReference>
<dbReference type="Gene3D" id="1.10.287.130">
    <property type="match status" value="1"/>
</dbReference>
<dbReference type="PANTHER" id="PTHR43047">
    <property type="entry name" value="TWO-COMPONENT HISTIDINE PROTEIN KINASE"/>
    <property type="match status" value="1"/>
</dbReference>
<feature type="compositionally biased region" description="Low complexity" evidence="6">
    <location>
        <begin position="831"/>
        <end position="847"/>
    </location>
</feature>
<feature type="compositionally biased region" description="Polar residues" evidence="6">
    <location>
        <begin position="1449"/>
        <end position="1460"/>
    </location>
</feature>
<dbReference type="InterPro" id="IPR003594">
    <property type="entry name" value="HATPase_dom"/>
</dbReference>
<dbReference type="PROSITE" id="PS50110">
    <property type="entry name" value="RESPONSE_REGULATORY"/>
    <property type="match status" value="1"/>
</dbReference>
<feature type="transmembrane region" description="Helical" evidence="7">
    <location>
        <begin position="661"/>
        <end position="682"/>
    </location>
</feature>
<feature type="transmembrane region" description="Helical" evidence="7">
    <location>
        <begin position="702"/>
        <end position="724"/>
    </location>
</feature>
<feature type="compositionally biased region" description="Polar residues" evidence="6">
    <location>
        <begin position="1"/>
        <end position="34"/>
    </location>
</feature>
<feature type="region of interest" description="Disordered" evidence="6">
    <location>
        <begin position="372"/>
        <end position="393"/>
    </location>
</feature>
<dbReference type="OMA" id="DERENCI"/>
<feature type="transmembrane region" description="Helical" evidence="7">
    <location>
        <begin position="736"/>
        <end position="754"/>
    </location>
</feature>
<dbReference type="CDD" id="cd17546">
    <property type="entry name" value="REC_hyHK_CKI1_RcsC-like"/>
    <property type="match status" value="1"/>
</dbReference>
<keyword evidence="7" id="KW-0812">Transmembrane</keyword>
<evidence type="ECO:0000313" key="11">
    <source>
        <dbReference type="Proteomes" id="UP000039865"/>
    </source>
</evidence>
<dbReference type="SMART" id="SM00387">
    <property type="entry name" value="HATPase_c"/>
    <property type="match status" value="1"/>
</dbReference>
<keyword evidence="7" id="KW-0472">Membrane</keyword>
<feature type="domain" description="Histidine kinase" evidence="8">
    <location>
        <begin position="971"/>
        <end position="1225"/>
    </location>
</feature>
<feature type="compositionally biased region" description="Polar residues" evidence="6">
    <location>
        <begin position="1723"/>
        <end position="1734"/>
    </location>
</feature>
<dbReference type="InterPro" id="IPR001789">
    <property type="entry name" value="Sig_transdc_resp-reg_receiver"/>
</dbReference>
<keyword evidence="7" id="KW-1133">Transmembrane helix</keyword>
<protein>
    <recommendedName>
        <fullName evidence="2">histidine kinase</fullName>
        <ecNumber evidence="2">2.7.13.3</ecNumber>
    </recommendedName>
</protein>
<evidence type="ECO:0000256" key="3">
    <source>
        <dbReference type="ARBA" id="ARBA00022679"/>
    </source>
</evidence>